<gene>
    <name evidence="1" type="ORF">B2A_00224</name>
</gene>
<sequence>MLNDLAPLLADLERLEGEIRHGEQGYTGISPTVRINPSDLDRLYQYDFGFAQAGDQLAQTVAPLPTAAMTPGAPGVAAIVGTARTEVAQLEAAFKARLQAVEGIRVG</sequence>
<organism evidence="1">
    <name type="scientific">mine drainage metagenome</name>
    <dbReference type="NCBI Taxonomy" id="410659"/>
    <lineage>
        <taxon>unclassified sequences</taxon>
        <taxon>metagenomes</taxon>
        <taxon>ecological metagenomes</taxon>
    </lineage>
</organism>
<accession>T1CKU6</accession>
<name>T1CKU6_9ZZZZ</name>
<reference evidence="1" key="1">
    <citation type="submission" date="2013-08" db="EMBL/GenBank/DDBJ databases">
        <authorList>
            <person name="Mendez C."/>
            <person name="Richter M."/>
            <person name="Ferrer M."/>
            <person name="Sanchez J."/>
        </authorList>
    </citation>
    <scope>NUCLEOTIDE SEQUENCE</scope>
</reference>
<dbReference type="EMBL" id="AUZZ01000158">
    <property type="protein sequence ID" value="EQD68990.1"/>
    <property type="molecule type" value="Genomic_DNA"/>
</dbReference>
<protein>
    <submittedName>
        <fullName evidence="1">Uncharacterized protein</fullName>
    </submittedName>
</protein>
<reference evidence="1" key="2">
    <citation type="journal article" date="2014" name="ISME J.">
        <title>Microbial stratification in low pH oxic and suboxic macroscopic growths along an acid mine drainage.</title>
        <authorList>
            <person name="Mendez-Garcia C."/>
            <person name="Mesa V."/>
            <person name="Sprenger R.R."/>
            <person name="Richter M."/>
            <person name="Diez M.S."/>
            <person name="Solano J."/>
            <person name="Bargiela R."/>
            <person name="Golyshina O.V."/>
            <person name="Manteca A."/>
            <person name="Ramos J.L."/>
            <person name="Gallego J.R."/>
            <person name="Llorente I."/>
            <person name="Martins Dos Santos V.A."/>
            <person name="Jensen O.N."/>
            <person name="Pelaez A.I."/>
            <person name="Sanchez J."/>
            <person name="Ferrer M."/>
        </authorList>
    </citation>
    <scope>NUCLEOTIDE SEQUENCE</scope>
</reference>
<evidence type="ECO:0000313" key="1">
    <source>
        <dbReference type="EMBL" id="EQD68990.1"/>
    </source>
</evidence>
<comment type="caution">
    <text evidence="1">The sequence shown here is derived from an EMBL/GenBank/DDBJ whole genome shotgun (WGS) entry which is preliminary data.</text>
</comment>
<proteinExistence type="predicted"/>
<dbReference type="AlphaFoldDB" id="T1CKU6"/>